<accession>A0A3E0UL06</accession>
<dbReference type="PIRSF" id="PIRSF037205">
    <property type="entry name" value="UCP037205"/>
    <property type="match status" value="1"/>
</dbReference>
<dbReference type="EMBL" id="QUOV01000001">
    <property type="protein sequence ID" value="REL37244.1"/>
    <property type="molecule type" value="Genomic_DNA"/>
</dbReference>
<dbReference type="Pfam" id="PF10013">
    <property type="entry name" value="DUF2256"/>
    <property type="match status" value="1"/>
</dbReference>
<reference evidence="1 2" key="1">
    <citation type="submission" date="2018-08" db="EMBL/GenBank/DDBJ databases">
        <title>Thalassotalea euphylliae genome.</title>
        <authorList>
            <person name="Summers S."/>
            <person name="Rice S.A."/>
            <person name="Freckelton M.L."/>
            <person name="Nedved B.T."/>
            <person name="Hadfield M.G."/>
        </authorList>
    </citation>
    <scope>NUCLEOTIDE SEQUENCE [LARGE SCALE GENOMIC DNA]</scope>
    <source>
        <strain evidence="1 2">H2</strain>
    </source>
</reference>
<dbReference type="PANTHER" id="PTHR37463">
    <property type="entry name" value="GSL3115 PROTEIN"/>
    <property type="match status" value="1"/>
</dbReference>
<dbReference type="RefSeq" id="WP_116002240.1">
    <property type="nucleotide sequence ID" value="NZ_QUOV01000001.1"/>
</dbReference>
<proteinExistence type="predicted"/>
<dbReference type="OrthoDB" id="27194at2"/>
<organism evidence="1 2">
    <name type="scientific">Thalassotalea euphylliae</name>
    <dbReference type="NCBI Taxonomy" id="1655234"/>
    <lineage>
        <taxon>Bacteria</taxon>
        <taxon>Pseudomonadati</taxon>
        <taxon>Pseudomonadota</taxon>
        <taxon>Gammaproteobacteria</taxon>
        <taxon>Alteromonadales</taxon>
        <taxon>Colwelliaceae</taxon>
        <taxon>Thalassotalea</taxon>
    </lineage>
</organism>
<dbReference type="Proteomes" id="UP000256999">
    <property type="component" value="Unassembled WGS sequence"/>
</dbReference>
<dbReference type="AlphaFoldDB" id="A0A3E0UL06"/>
<comment type="caution">
    <text evidence="1">The sequence shown here is derived from an EMBL/GenBank/DDBJ whole genome shotgun (WGS) entry which is preliminary data.</text>
</comment>
<dbReference type="InterPro" id="IPR017136">
    <property type="entry name" value="UCP037205"/>
</dbReference>
<sequence>MHSKPHLPYKTCPVCDRPFSWRKKWRNCWTEVIYCSKRCRSNKPQQT</sequence>
<name>A0A3E0UL06_9GAMM</name>
<evidence type="ECO:0000313" key="2">
    <source>
        <dbReference type="Proteomes" id="UP000256999"/>
    </source>
</evidence>
<protein>
    <submittedName>
        <fullName evidence="1">DUF2256 domain-containing protein</fullName>
    </submittedName>
</protein>
<dbReference type="PANTHER" id="PTHR37463:SF1">
    <property type="entry name" value="DUF2256 DOMAIN-CONTAINING PROTEIN"/>
    <property type="match status" value="1"/>
</dbReference>
<evidence type="ECO:0000313" key="1">
    <source>
        <dbReference type="EMBL" id="REL37244.1"/>
    </source>
</evidence>
<gene>
    <name evidence="1" type="ORF">DXX92_00320</name>
</gene>